<keyword evidence="3" id="KW-1185">Reference proteome</keyword>
<gene>
    <name evidence="2" type="ORF">PZE19_26395</name>
</gene>
<dbReference type="RefSeq" id="WP_277863592.1">
    <property type="nucleotide sequence ID" value="NZ_JARRAG010000002.1"/>
</dbReference>
<feature type="compositionally biased region" description="Basic and acidic residues" evidence="1">
    <location>
        <begin position="67"/>
        <end position="76"/>
    </location>
</feature>
<accession>A0ABT6FI93</accession>
<name>A0ABT6FI93_9BACT</name>
<dbReference type="Proteomes" id="UP001216907">
    <property type="component" value="Unassembled WGS sequence"/>
</dbReference>
<feature type="region of interest" description="Disordered" evidence="1">
    <location>
        <begin position="48"/>
        <end position="100"/>
    </location>
</feature>
<evidence type="ECO:0000256" key="1">
    <source>
        <dbReference type="SAM" id="MobiDB-lite"/>
    </source>
</evidence>
<dbReference type="InterPro" id="IPR009057">
    <property type="entry name" value="Homeodomain-like_sf"/>
</dbReference>
<feature type="compositionally biased region" description="Low complexity" evidence="1">
    <location>
        <begin position="48"/>
        <end position="57"/>
    </location>
</feature>
<organism evidence="2 3">
    <name type="scientific">Paludisphaera mucosa</name>
    <dbReference type="NCBI Taxonomy" id="3030827"/>
    <lineage>
        <taxon>Bacteria</taxon>
        <taxon>Pseudomonadati</taxon>
        <taxon>Planctomycetota</taxon>
        <taxon>Planctomycetia</taxon>
        <taxon>Isosphaerales</taxon>
        <taxon>Isosphaeraceae</taxon>
        <taxon>Paludisphaera</taxon>
    </lineage>
</organism>
<protein>
    <submittedName>
        <fullName evidence="2">Uncharacterized protein</fullName>
    </submittedName>
</protein>
<dbReference type="Pfam" id="PF13384">
    <property type="entry name" value="HTH_23"/>
    <property type="match status" value="1"/>
</dbReference>
<evidence type="ECO:0000313" key="2">
    <source>
        <dbReference type="EMBL" id="MDG3007308.1"/>
    </source>
</evidence>
<dbReference type="EMBL" id="JARRAG010000002">
    <property type="protein sequence ID" value="MDG3007308.1"/>
    <property type="molecule type" value="Genomic_DNA"/>
</dbReference>
<reference evidence="2 3" key="1">
    <citation type="submission" date="2023-03" db="EMBL/GenBank/DDBJ databases">
        <title>Paludisphaera mucosa sp. nov. a novel planctomycete from northern fen.</title>
        <authorList>
            <person name="Ivanova A."/>
        </authorList>
    </citation>
    <scope>NUCLEOTIDE SEQUENCE [LARGE SCALE GENOMIC DNA]</scope>
    <source>
        <strain evidence="2 3">Pla2</strain>
    </source>
</reference>
<dbReference type="SUPFAM" id="SSF46689">
    <property type="entry name" value="Homeodomain-like"/>
    <property type="match status" value="1"/>
</dbReference>
<sequence>MRPIGTPEELERRRRRAVELVKRGESPAEVAYFLGCGRSSVCTRLKAARTASEAVAARPHPGPTPRLSDERVKELEGLLLQRAGAHGWHNDPGAPAGSPS</sequence>
<proteinExistence type="predicted"/>
<comment type="caution">
    <text evidence="2">The sequence shown here is derived from an EMBL/GenBank/DDBJ whole genome shotgun (WGS) entry which is preliminary data.</text>
</comment>
<evidence type="ECO:0000313" key="3">
    <source>
        <dbReference type="Proteomes" id="UP001216907"/>
    </source>
</evidence>